<dbReference type="Proteomes" id="UP000324760">
    <property type="component" value="Chromosome"/>
</dbReference>
<keyword evidence="3 5" id="KW-0378">Hydrolase</keyword>
<keyword evidence="8" id="KW-1185">Reference proteome</keyword>
<accession>A0A5P1RAI7</accession>
<gene>
    <name evidence="7" type="ORF">F0U83_06045</name>
</gene>
<dbReference type="PANTHER" id="PTHR43806">
    <property type="entry name" value="PEPTIDASE S8"/>
    <property type="match status" value="1"/>
</dbReference>
<dbReference type="Gene3D" id="3.40.50.200">
    <property type="entry name" value="Peptidase S8/S53 domain"/>
    <property type="match status" value="1"/>
</dbReference>
<feature type="domain" description="Peptidase S8/S53" evidence="6">
    <location>
        <begin position="6"/>
        <end position="127"/>
    </location>
</feature>
<evidence type="ECO:0000256" key="3">
    <source>
        <dbReference type="ARBA" id="ARBA00022801"/>
    </source>
</evidence>
<evidence type="ECO:0000313" key="8">
    <source>
        <dbReference type="Proteomes" id="UP000324760"/>
    </source>
</evidence>
<dbReference type="RefSeq" id="WP_138988681.1">
    <property type="nucleotide sequence ID" value="NZ_CP043869.1"/>
</dbReference>
<evidence type="ECO:0000256" key="4">
    <source>
        <dbReference type="ARBA" id="ARBA00022825"/>
    </source>
</evidence>
<evidence type="ECO:0000256" key="2">
    <source>
        <dbReference type="ARBA" id="ARBA00022670"/>
    </source>
</evidence>
<dbReference type="InterPro" id="IPR036852">
    <property type="entry name" value="Peptidase_S8/S53_dom_sf"/>
</dbReference>
<dbReference type="GO" id="GO:0004252">
    <property type="term" value="F:serine-type endopeptidase activity"/>
    <property type="evidence" value="ECO:0007669"/>
    <property type="project" value="UniProtKB-UniRule"/>
</dbReference>
<evidence type="ECO:0000259" key="6">
    <source>
        <dbReference type="Pfam" id="PF00082"/>
    </source>
</evidence>
<dbReference type="InterPro" id="IPR050131">
    <property type="entry name" value="Peptidase_S8_subtilisin-like"/>
</dbReference>
<organism evidence="7 8">
    <name type="scientific">Neptunomonas concharum</name>
    <dbReference type="NCBI Taxonomy" id="1031538"/>
    <lineage>
        <taxon>Bacteria</taxon>
        <taxon>Pseudomonadati</taxon>
        <taxon>Pseudomonadota</taxon>
        <taxon>Gammaproteobacteria</taxon>
        <taxon>Oceanospirillales</taxon>
        <taxon>Oceanospirillaceae</taxon>
        <taxon>Neptunomonas</taxon>
    </lineage>
</organism>
<feature type="active site" description="Charge relay system" evidence="5">
    <location>
        <position position="47"/>
    </location>
</feature>
<dbReference type="InterPro" id="IPR000209">
    <property type="entry name" value="Peptidase_S8/S53_dom"/>
</dbReference>
<protein>
    <submittedName>
        <fullName evidence="7">S8 family serine peptidase</fullName>
    </submittedName>
</protein>
<dbReference type="PROSITE" id="PS51892">
    <property type="entry name" value="SUBTILASE"/>
    <property type="match status" value="1"/>
</dbReference>
<dbReference type="KEGG" id="ncu:F0U83_06045"/>
<feature type="active site" description="Charge relay system" evidence="5">
    <location>
        <position position="11"/>
    </location>
</feature>
<dbReference type="Pfam" id="PF00082">
    <property type="entry name" value="Peptidase_S8"/>
    <property type="match status" value="1"/>
</dbReference>
<reference evidence="7 8" key="1">
    <citation type="journal article" date="2019" name="Biochem. Eng. J.">
        <title>Metabolic engineering of the marine bacteria Neptunomonas concharum for the production of acetoin and meso-2,3-butanediol from acetate.</title>
        <authorList>
            <person name="Li W."/>
            <person name="Pu N."/>
            <person name="Liu C.-X."/>
            <person name="Yuan Q.-P."/>
            <person name="Li Z.-J."/>
        </authorList>
    </citation>
    <scope>NUCLEOTIDE SEQUENCE [LARGE SCALE GENOMIC DNA]</scope>
    <source>
        <strain evidence="7 8">JCM17730</strain>
    </source>
</reference>
<dbReference type="SUPFAM" id="SSF52743">
    <property type="entry name" value="Subtilisin-like"/>
    <property type="match status" value="1"/>
</dbReference>
<keyword evidence="4 5" id="KW-0720">Serine protease</keyword>
<feature type="active site" description="Charge relay system" evidence="5">
    <location>
        <position position="183"/>
    </location>
</feature>
<evidence type="ECO:0000256" key="5">
    <source>
        <dbReference type="PROSITE-ProRule" id="PRU01240"/>
    </source>
</evidence>
<evidence type="ECO:0000313" key="7">
    <source>
        <dbReference type="EMBL" id="QEQ96302.1"/>
    </source>
</evidence>
<dbReference type="EMBL" id="CP043869">
    <property type="protein sequence ID" value="QEQ96302.1"/>
    <property type="molecule type" value="Genomic_DNA"/>
</dbReference>
<keyword evidence="2 5" id="KW-0645">Protease</keyword>
<dbReference type="PANTHER" id="PTHR43806:SF11">
    <property type="entry name" value="CEREVISIN-RELATED"/>
    <property type="match status" value="1"/>
</dbReference>
<comment type="similarity">
    <text evidence="1 5">Belongs to the peptidase S8 family.</text>
</comment>
<dbReference type="OrthoDB" id="6087879at2"/>
<evidence type="ECO:0000256" key="1">
    <source>
        <dbReference type="ARBA" id="ARBA00011073"/>
    </source>
</evidence>
<sequence>MNERVRVGIVDSGYRDTQMAMVEDSAAFILHEDALWMDEPSEDLINHGSRILDIIHYHAPESLFYVAQVFSQKNTTTAAQVAAAIDWLVNQQVRVINLSLGLRDDRPVLKEAVENALNAGVVMCASAPARGDPVYPSAYEGVLRMTGDARCDLEELSWLNTQYADFGGHVLGFDQKQQAAGASLGCAHMTGHVARLLHIMTDPNRDAIYQALQQQAKYIGPERRFS</sequence>
<name>A0A5P1RAI7_9GAMM</name>
<proteinExistence type="inferred from homology"/>
<dbReference type="AlphaFoldDB" id="A0A5P1RAI7"/>
<dbReference type="GO" id="GO:0006508">
    <property type="term" value="P:proteolysis"/>
    <property type="evidence" value="ECO:0007669"/>
    <property type="project" value="UniProtKB-KW"/>
</dbReference>